<dbReference type="GO" id="GO:0006355">
    <property type="term" value="P:regulation of DNA-templated transcription"/>
    <property type="evidence" value="ECO:0007669"/>
    <property type="project" value="InterPro"/>
</dbReference>
<proteinExistence type="predicted"/>
<comment type="caution">
    <text evidence="1">The sequence shown here is derived from an EMBL/GenBank/DDBJ whole genome shotgun (WGS) entry which is preliminary data.</text>
</comment>
<reference evidence="1 2" key="1">
    <citation type="submission" date="2017-10" db="EMBL/GenBank/DDBJ databases">
        <title>Novel microbial diversity and functional potential in the marine mammal oral microbiome.</title>
        <authorList>
            <person name="Dudek N.K."/>
            <person name="Sun C.L."/>
            <person name="Burstein D."/>
            <person name="Kantor R.S."/>
            <person name="Aliaga Goltsman D.S."/>
            <person name="Bik E.M."/>
            <person name="Thomas B.C."/>
            <person name="Banfield J.F."/>
            <person name="Relman D.A."/>
        </authorList>
    </citation>
    <scope>NUCLEOTIDE SEQUENCE [LARGE SCALE GENOMIC DNA]</scope>
    <source>
        <strain evidence="1">DOLJORAL78_50_517</strain>
    </source>
</reference>
<organism evidence="1 2">
    <name type="scientific">Candidatus Contendibacter odensensis</name>
    <dbReference type="NCBI Taxonomy" id="1400860"/>
    <lineage>
        <taxon>Bacteria</taxon>
        <taxon>Pseudomonadati</taxon>
        <taxon>Pseudomonadota</taxon>
        <taxon>Gammaproteobacteria</taxon>
        <taxon>Candidatus Competibacteraceae</taxon>
        <taxon>Candidatus Contendibacter</taxon>
    </lineage>
</organism>
<protein>
    <submittedName>
        <fullName evidence="1">Transcriptional regulator</fullName>
    </submittedName>
</protein>
<sequence length="125" mass="14162">MDIKPIKTEADYQQVLSDIERLMDAQPDTPEGDRLDVLSTLVEAYEAQHYPIEEPDPIEAIKHRMEALGLERKDLEPFIGGRGRVAEILARKRPLTLAMIRRLSAGMHIPADVLIQPYVPHSPSR</sequence>
<dbReference type="PANTHER" id="PTHR40455:SF1">
    <property type="entry name" value="ANTITOXIN HIGA"/>
    <property type="match status" value="1"/>
</dbReference>
<name>A0A2G6PG73_9GAMM</name>
<evidence type="ECO:0000313" key="2">
    <source>
        <dbReference type="Proteomes" id="UP000229278"/>
    </source>
</evidence>
<dbReference type="InterPro" id="IPR039060">
    <property type="entry name" value="Antitox_HigA"/>
</dbReference>
<evidence type="ECO:0000313" key="1">
    <source>
        <dbReference type="EMBL" id="PIE83571.1"/>
    </source>
</evidence>
<accession>A0A2G6PG73</accession>
<dbReference type="GO" id="GO:0001046">
    <property type="term" value="F:core promoter sequence-specific DNA binding"/>
    <property type="evidence" value="ECO:0007669"/>
    <property type="project" value="TreeGrafter"/>
</dbReference>
<dbReference type="Proteomes" id="UP000229278">
    <property type="component" value="Unassembled WGS sequence"/>
</dbReference>
<dbReference type="EMBL" id="PDTV01000004">
    <property type="protein sequence ID" value="PIE83571.1"/>
    <property type="molecule type" value="Genomic_DNA"/>
</dbReference>
<gene>
    <name evidence="1" type="ORF">CSA09_01635</name>
</gene>
<dbReference type="PANTHER" id="PTHR40455">
    <property type="entry name" value="ANTITOXIN HIGA"/>
    <property type="match status" value="1"/>
</dbReference>
<dbReference type="AlphaFoldDB" id="A0A2G6PG73"/>